<organism evidence="2 3">
    <name type="scientific">Dinoroseobacter shibae (strain DSM 16493 / NCIMB 14021 / DFL 12)</name>
    <dbReference type="NCBI Taxonomy" id="398580"/>
    <lineage>
        <taxon>Bacteria</taxon>
        <taxon>Pseudomonadati</taxon>
        <taxon>Pseudomonadota</taxon>
        <taxon>Alphaproteobacteria</taxon>
        <taxon>Rhodobacterales</taxon>
        <taxon>Roseobacteraceae</taxon>
        <taxon>Dinoroseobacter</taxon>
    </lineage>
</organism>
<name>A8LIV3_DINSH</name>
<evidence type="ECO:0008006" key="4">
    <source>
        <dbReference type="Google" id="ProtNLM"/>
    </source>
</evidence>
<dbReference type="OrthoDB" id="7842537at2"/>
<dbReference type="Proteomes" id="UP000006833">
    <property type="component" value="Chromosome"/>
</dbReference>
<evidence type="ECO:0000313" key="2">
    <source>
        <dbReference type="EMBL" id="ABV93067.1"/>
    </source>
</evidence>
<evidence type="ECO:0000256" key="1">
    <source>
        <dbReference type="SAM" id="SignalP"/>
    </source>
</evidence>
<gene>
    <name evidence="2" type="ordered locus">Dshi_1325</name>
</gene>
<dbReference type="RefSeq" id="WP_012177997.1">
    <property type="nucleotide sequence ID" value="NC_009952.1"/>
</dbReference>
<dbReference type="AlphaFoldDB" id="A8LIV3"/>
<accession>A8LIV3</accession>
<evidence type="ECO:0000313" key="3">
    <source>
        <dbReference type="Proteomes" id="UP000006833"/>
    </source>
</evidence>
<proteinExistence type="predicted"/>
<protein>
    <recommendedName>
        <fullName evidence="4">Lipoprotein</fullName>
    </recommendedName>
</protein>
<reference evidence="3" key="1">
    <citation type="journal article" date="2010" name="ISME J.">
        <title>The complete genome sequence of the algal symbiont Dinoroseobacter shibae: a hitchhiker's guide to life in the sea.</title>
        <authorList>
            <person name="Wagner-Dobler I."/>
            <person name="Ballhausen B."/>
            <person name="Berger M."/>
            <person name="Brinkhoff T."/>
            <person name="Buchholz I."/>
            <person name="Bunk B."/>
            <person name="Cypionka H."/>
            <person name="Daniel R."/>
            <person name="Drepper T."/>
            <person name="Gerdts G."/>
            <person name="Hahnke S."/>
            <person name="Han C."/>
            <person name="Jahn D."/>
            <person name="Kalhoefer D."/>
            <person name="Kiss H."/>
            <person name="Klenk H.P."/>
            <person name="Kyrpides N."/>
            <person name="Liebl W."/>
            <person name="Liesegang H."/>
            <person name="Meincke L."/>
            <person name="Pati A."/>
            <person name="Petersen J."/>
            <person name="Piekarski T."/>
            <person name="Pommerenke C."/>
            <person name="Pradella S."/>
            <person name="Pukall R."/>
            <person name="Rabus R."/>
            <person name="Stackebrandt E."/>
            <person name="Thole S."/>
            <person name="Thompson L."/>
            <person name="Tielen P."/>
            <person name="Tomasch J."/>
            <person name="von Jan M."/>
            <person name="Wanphrut N."/>
            <person name="Wichels A."/>
            <person name="Zech H."/>
            <person name="Simon M."/>
        </authorList>
    </citation>
    <scope>NUCLEOTIDE SEQUENCE [LARGE SCALE GENOMIC DNA]</scope>
    <source>
        <strain evidence="3">DSM 16493 / NCIMB 14021 / DFL 12</strain>
    </source>
</reference>
<sequence length="164" mass="17946">MTRVSQYLTLAAGSAVVLLAAAKSAAAPELNACTRTTHISHGGEDGHRDLGAGRVMYRVWWSQEGTYSDYIVAECAAGRALVTRAAEERMRARLPFDRTPAVTRVLERHAQRDPIFFDLDRLADDLAHTGRDTRIEMPQVEPCACAAVYPQAGAAWTPYAETAQ</sequence>
<dbReference type="STRING" id="398580.Dshi_1325"/>
<dbReference type="KEGG" id="dsh:Dshi_1325"/>
<dbReference type="HOGENOM" id="CLU_122391_0_0_5"/>
<keyword evidence="3" id="KW-1185">Reference proteome</keyword>
<feature type="signal peptide" evidence="1">
    <location>
        <begin position="1"/>
        <end position="26"/>
    </location>
</feature>
<feature type="chain" id="PRO_5002722767" description="Lipoprotein" evidence="1">
    <location>
        <begin position="27"/>
        <end position="164"/>
    </location>
</feature>
<keyword evidence="1" id="KW-0732">Signal</keyword>
<dbReference type="EMBL" id="CP000830">
    <property type="protein sequence ID" value="ABV93067.1"/>
    <property type="molecule type" value="Genomic_DNA"/>
</dbReference>